<evidence type="ECO:0000259" key="6">
    <source>
        <dbReference type="PROSITE" id="PS50217"/>
    </source>
</evidence>
<keyword evidence="8" id="KW-1185">Reference proteome</keyword>
<keyword evidence="3" id="KW-0804">Transcription</keyword>
<dbReference type="CDD" id="cd14687">
    <property type="entry name" value="bZIP_ATF2"/>
    <property type="match status" value="1"/>
</dbReference>
<feature type="domain" description="BZIP" evidence="6">
    <location>
        <begin position="245"/>
        <end position="308"/>
    </location>
</feature>
<evidence type="ECO:0000256" key="3">
    <source>
        <dbReference type="ARBA" id="ARBA00023163"/>
    </source>
</evidence>
<dbReference type="Pfam" id="PF07716">
    <property type="entry name" value="bZIP_2"/>
    <property type="match status" value="1"/>
</dbReference>
<feature type="region of interest" description="Disordered" evidence="5">
    <location>
        <begin position="102"/>
        <end position="257"/>
    </location>
</feature>
<keyword evidence="4" id="KW-0539">Nucleus</keyword>
<protein>
    <submittedName>
        <fullName evidence="7">Cyclic AMP-responsive element-binding protein 5</fullName>
    </submittedName>
</protein>
<evidence type="ECO:0000256" key="4">
    <source>
        <dbReference type="ARBA" id="ARBA00023242"/>
    </source>
</evidence>
<dbReference type="Gene3D" id="1.20.5.170">
    <property type="match status" value="1"/>
</dbReference>
<comment type="caution">
    <text evidence="7">The sequence shown here is derived from an EMBL/GenBank/DDBJ whole genome shotgun (WGS) entry which is preliminary data.</text>
</comment>
<dbReference type="OrthoDB" id="295274at2759"/>
<gene>
    <name evidence="7" type="ORF">CCHL11_07753</name>
</gene>
<dbReference type="GO" id="GO:0005634">
    <property type="term" value="C:nucleus"/>
    <property type="evidence" value="ECO:0007669"/>
    <property type="project" value="UniProtKB-SubCell"/>
</dbReference>
<dbReference type="PROSITE" id="PS50217">
    <property type="entry name" value="BZIP"/>
    <property type="match status" value="1"/>
</dbReference>
<dbReference type="PROSITE" id="PS00036">
    <property type="entry name" value="BZIP_BASIC"/>
    <property type="match status" value="1"/>
</dbReference>
<evidence type="ECO:0000313" key="8">
    <source>
        <dbReference type="Proteomes" id="UP000186583"/>
    </source>
</evidence>
<keyword evidence="2" id="KW-0805">Transcription regulation</keyword>
<dbReference type="EMBL" id="MPGH01000010">
    <property type="protein sequence ID" value="OLN97228.1"/>
    <property type="molecule type" value="Genomic_DNA"/>
</dbReference>
<dbReference type="STRING" id="708187.A0A1Q8S6Z6"/>
<sequence>MAQLGYPGHDVMCGTPNVATPHHYAIPPEQNAFLSPTQEYACQQQWPGWDNIHHHMTEPMYVQGHSTGFTGSAQWETEGHGRPAPDGSGPMADYTTATWAPQSDEWPSYQQQHFQQPKPGAFNSPAQRPTPACSPPFMGPAWQSPLASQCQPNSGPQSATTTPNKTMNNVKRTSNDRRSSVAQQPPRKTRIGPRAEPSPAGSTSFEEDVIVAAYPDVGEESEAGPSPGDGSSVASAQGTGPGPGLDRNKKYRVKNRAAAKRCREKTKQYEIDLAAREKQVTQERMYLDACVTALKNEVLTLKNQILQHGDCECDMIKGYIAKAAGDVSVGAGRPNNRSRSMA</sequence>
<evidence type="ECO:0000256" key="5">
    <source>
        <dbReference type="SAM" id="MobiDB-lite"/>
    </source>
</evidence>
<dbReference type="GO" id="GO:0003700">
    <property type="term" value="F:DNA-binding transcription factor activity"/>
    <property type="evidence" value="ECO:0007669"/>
    <property type="project" value="InterPro"/>
</dbReference>
<dbReference type="Proteomes" id="UP000186583">
    <property type="component" value="Unassembled WGS sequence"/>
</dbReference>
<proteinExistence type="predicted"/>
<organism evidence="7 8">
    <name type="scientific">Colletotrichum chlorophyti</name>
    <dbReference type="NCBI Taxonomy" id="708187"/>
    <lineage>
        <taxon>Eukaryota</taxon>
        <taxon>Fungi</taxon>
        <taxon>Dikarya</taxon>
        <taxon>Ascomycota</taxon>
        <taxon>Pezizomycotina</taxon>
        <taxon>Sordariomycetes</taxon>
        <taxon>Hypocreomycetidae</taxon>
        <taxon>Glomerellales</taxon>
        <taxon>Glomerellaceae</taxon>
        <taxon>Colletotrichum</taxon>
    </lineage>
</organism>
<evidence type="ECO:0000313" key="7">
    <source>
        <dbReference type="EMBL" id="OLN97228.1"/>
    </source>
</evidence>
<evidence type="ECO:0000256" key="2">
    <source>
        <dbReference type="ARBA" id="ARBA00023015"/>
    </source>
</evidence>
<dbReference type="SUPFAM" id="SSF57959">
    <property type="entry name" value="Leucine zipper domain"/>
    <property type="match status" value="1"/>
</dbReference>
<dbReference type="InterPro" id="IPR004827">
    <property type="entry name" value="bZIP"/>
</dbReference>
<accession>A0A1Q8S6Z6</accession>
<dbReference type="SMART" id="SM00338">
    <property type="entry name" value="BRLZ"/>
    <property type="match status" value="1"/>
</dbReference>
<dbReference type="InterPro" id="IPR046347">
    <property type="entry name" value="bZIP_sf"/>
</dbReference>
<feature type="compositionally biased region" description="Polar residues" evidence="5">
    <location>
        <begin position="145"/>
        <end position="172"/>
    </location>
</feature>
<reference evidence="7 8" key="1">
    <citation type="submission" date="2016-11" db="EMBL/GenBank/DDBJ databases">
        <title>Draft Genome Assembly of Colletotrichum chlorophyti a pathogen of herbaceous plants.</title>
        <authorList>
            <person name="Gan P."/>
            <person name="Narusaka M."/>
            <person name="Tsushima A."/>
            <person name="Narusaka Y."/>
            <person name="Takano Y."/>
            <person name="Shirasu K."/>
        </authorList>
    </citation>
    <scope>NUCLEOTIDE SEQUENCE [LARGE SCALE GENOMIC DNA]</scope>
    <source>
        <strain evidence="7 8">NTL11</strain>
    </source>
</reference>
<name>A0A1Q8S6Z6_9PEZI</name>
<evidence type="ECO:0000256" key="1">
    <source>
        <dbReference type="ARBA" id="ARBA00004123"/>
    </source>
</evidence>
<comment type="subcellular location">
    <subcellularLocation>
        <location evidence="1">Nucleus</location>
    </subcellularLocation>
</comment>
<dbReference type="AlphaFoldDB" id="A0A1Q8S6Z6"/>
<dbReference type="PANTHER" id="PTHR19304">
    <property type="entry name" value="CYCLIC-AMP RESPONSE ELEMENT BINDING PROTEIN"/>
    <property type="match status" value="1"/>
</dbReference>
<dbReference type="InterPro" id="IPR051027">
    <property type="entry name" value="bZIP_transcription_factors"/>
</dbReference>